<evidence type="ECO:0000313" key="13">
    <source>
        <dbReference type="EMBL" id="SEB89618.1"/>
    </source>
</evidence>
<evidence type="ECO:0000256" key="1">
    <source>
        <dbReference type="ARBA" id="ARBA00004117"/>
    </source>
</evidence>
<dbReference type="InterPro" id="IPR000090">
    <property type="entry name" value="Flg_Motor_Flig"/>
</dbReference>
<evidence type="ECO:0000259" key="10">
    <source>
        <dbReference type="Pfam" id="PF01706"/>
    </source>
</evidence>
<dbReference type="EMBL" id="FNRT01000002">
    <property type="protein sequence ID" value="SEB89618.1"/>
    <property type="molecule type" value="Genomic_DNA"/>
</dbReference>
<comment type="similarity">
    <text evidence="3">Belongs to the FliG family.</text>
</comment>
<keyword evidence="5" id="KW-1003">Cell membrane</keyword>
<comment type="subcellular location">
    <subcellularLocation>
        <location evidence="1">Bacterial flagellum basal body</location>
    </subcellularLocation>
    <subcellularLocation>
        <location evidence="2">Cell membrane</location>
        <topology evidence="2">Peripheral membrane protein</topology>
        <orientation evidence="2">Cytoplasmic side</orientation>
    </subcellularLocation>
</comment>
<keyword evidence="7" id="KW-0283">Flagellar rotation</keyword>
<dbReference type="RefSeq" id="WP_217630278.1">
    <property type="nucleotide sequence ID" value="NZ_FNRT01000002.1"/>
</dbReference>
<evidence type="ECO:0000259" key="12">
    <source>
        <dbReference type="Pfam" id="PF14842"/>
    </source>
</evidence>
<evidence type="ECO:0000256" key="7">
    <source>
        <dbReference type="ARBA" id="ARBA00022779"/>
    </source>
</evidence>
<dbReference type="PANTHER" id="PTHR30534:SF0">
    <property type="entry name" value="FLAGELLAR MOTOR SWITCH PROTEIN FLIG"/>
    <property type="match status" value="1"/>
</dbReference>
<dbReference type="AlphaFoldDB" id="A0A1H4N438"/>
<dbReference type="GO" id="GO:0005886">
    <property type="term" value="C:plasma membrane"/>
    <property type="evidence" value="ECO:0007669"/>
    <property type="project" value="UniProtKB-SubCell"/>
</dbReference>
<dbReference type="GO" id="GO:0006935">
    <property type="term" value="P:chemotaxis"/>
    <property type="evidence" value="ECO:0007669"/>
    <property type="project" value="UniProtKB-KW"/>
</dbReference>
<dbReference type="InterPro" id="IPR032779">
    <property type="entry name" value="FliG_M"/>
</dbReference>
<dbReference type="GO" id="GO:0009425">
    <property type="term" value="C:bacterial-type flagellum basal body"/>
    <property type="evidence" value="ECO:0007669"/>
    <property type="project" value="UniProtKB-SubCell"/>
</dbReference>
<keyword evidence="13" id="KW-0282">Flagellum</keyword>
<dbReference type="InterPro" id="IPR011002">
    <property type="entry name" value="FliG_a-hlx"/>
</dbReference>
<evidence type="ECO:0000256" key="8">
    <source>
        <dbReference type="ARBA" id="ARBA00023136"/>
    </source>
</evidence>
<dbReference type="Pfam" id="PF14842">
    <property type="entry name" value="FliG_N"/>
    <property type="match status" value="1"/>
</dbReference>
<gene>
    <name evidence="13" type="ORF">SAMN04489844_1279</name>
</gene>
<evidence type="ECO:0000256" key="5">
    <source>
        <dbReference type="ARBA" id="ARBA00022475"/>
    </source>
</evidence>
<evidence type="ECO:0000256" key="2">
    <source>
        <dbReference type="ARBA" id="ARBA00004413"/>
    </source>
</evidence>
<sequence>MTLMTTGQSATGARKAAIVLVRLGKDRASQVLAHMSEEEVEAVSAEIAQLAAVEPDETHTIMGEFSELLSARQHMLQGGMDFARDVLKGALGDDRAAEAVQRLNARAIHLPFQFLGRADPAQLRSFIREEHPQVIAIVLAHMSAEKASTVLTGLAPELQAEVAHRIAVMDRANPETVRTVEAVLERRLSSVLQTTDSSRVGGLGPLVSIINRADRSTERQIVEGLETLDAGLAEEVRSRMFMFEDVVGLSDRDVQQVLRLVDPAQLALALKGVSEQVRDKITGNLSERAAENVLDEVEILGPVRLTQVEEAQQAVIRTIRELEERGEVVVRRGGDDEFVD</sequence>
<keyword evidence="8" id="KW-0472">Membrane</keyword>
<accession>A0A1H4N438</accession>
<dbReference type="NCBIfam" id="TIGR00207">
    <property type="entry name" value="fliG"/>
    <property type="match status" value="1"/>
</dbReference>
<dbReference type="PIRSF" id="PIRSF003161">
    <property type="entry name" value="FliG"/>
    <property type="match status" value="1"/>
</dbReference>
<evidence type="ECO:0000256" key="6">
    <source>
        <dbReference type="ARBA" id="ARBA00022500"/>
    </source>
</evidence>
<keyword evidence="13" id="KW-0969">Cilium</keyword>
<dbReference type="Gene3D" id="1.10.220.30">
    <property type="match status" value="3"/>
</dbReference>
<dbReference type="Proteomes" id="UP000198742">
    <property type="component" value="Unassembled WGS sequence"/>
</dbReference>
<evidence type="ECO:0000313" key="14">
    <source>
        <dbReference type="Proteomes" id="UP000198742"/>
    </source>
</evidence>
<evidence type="ECO:0000259" key="11">
    <source>
        <dbReference type="Pfam" id="PF14841"/>
    </source>
</evidence>
<dbReference type="PANTHER" id="PTHR30534">
    <property type="entry name" value="FLAGELLAR MOTOR SWITCH PROTEIN FLIG"/>
    <property type="match status" value="1"/>
</dbReference>
<feature type="domain" description="Flagellar motor switch protein FliG middle" evidence="11">
    <location>
        <begin position="120"/>
        <end position="193"/>
    </location>
</feature>
<keyword evidence="6" id="KW-0145">Chemotaxis</keyword>
<dbReference type="Pfam" id="PF01706">
    <property type="entry name" value="FliG_C"/>
    <property type="match status" value="1"/>
</dbReference>
<evidence type="ECO:0000256" key="9">
    <source>
        <dbReference type="ARBA" id="ARBA00023143"/>
    </source>
</evidence>
<dbReference type="InterPro" id="IPR023087">
    <property type="entry name" value="Flg_Motor_Flig_C"/>
</dbReference>
<protein>
    <recommendedName>
        <fullName evidence="4">Flagellar motor switch protein FliG</fullName>
    </recommendedName>
</protein>
<keyword evidence="9" id="KW-0975">Bacterial flagellum</keyword>
<dbReference type="PRINTS" id="PR00954">
    <property type="entry name" value="FLGMOTORFLIG"/>
</dbReference>
<dbReference type="GO" id="GO:0003774">
    <property type="term" value="F:cytoskeletal motor activity"/>
    <property type="evidence" value="ECO:0007669"/>
    <property type="project" value="InterPro"/>
</dbReference>
<dbReference type="GO" id="GO:0071973">
    <property type="term" value="P:bacterial-type flagellum-dependent cell motility"/>
    <property type="evidence" value="ECO:0007669"/>
    <property type="project" value="InterPro"/>
</dbReference>
<evidence type="ECO:0000256" key="3">
    <source>
        <dbReference type="ARBA" id="ARBA00010299"/>
    </source>
</evidence>
<dbReference type="SUPFAM" id="SSF48029">
    <property type="entry name" value="FliG"/>
    <property type="match status" value="2"/>
</dbReference>
<proteinExistence type="inferred from homology"/>
<dbReference type="Pfam" id="PF14841">
    <property type="entry name" value="FliG_M"/>
    <property type="match status" value="1"/>
</dbReference>
<feature type="domain" description="Flagellar motor switch protein FliG N-terminal" evidence="12">
    <location>
        <begin position="11"/>
        <end position="107"/>
    </location>
</feature>
<dbReference type="STRING" id="402596.SAMN04489844_1279"/>
<feature type="domain" description="Flagellar motor switch protein FliG C-terminal" evidence="10">
    <location>
        <begin position="224"/>
        <end position="329"/>
    </location>
</feature>
<evidence type="ECO:0000256" key="4">
    <source>
        <dbReference type="ARBA" id="ARBA00021870"/>
    </source>
</evidence>
<keyword evidence="13" id="KW-0966">Cell projection</keyword>
<name>A0A1H4N438_9ACTN</name>
<reference evidence="14" key="1">
    <citation type="submission" date="2016-10" db="EMBL/GenBank/DDBJ databases">
        <authorList>
            <person name="Varghese N."/>
            <person name="Submissions S."/>
        </authorList>
    </citation>
    <scope>NUCLEOTIDE SEQUENCE [LARGE SCALE GENOMIC DNA]</scope>
    <source>
        <strain evidence="14">DSM 22017</strain>
    </source>
</reference>
<organism evidence="13 14">
    <name type="scientific">Nocardioides exalbidus</name>
    <dbReference type="NCBI Taxonomy" id="402596"/>
    <lineage>
        <taxon>Bacteria</taxon>
        <taxon>Bacillati</taxon>
        <taxon>Actinomycetota</taxon>
        <taxon>Actinomycetes</taxon>
        <taxon>Propionibacteriales</taxon>
        <taxon>Nocardioidaceae</taxon>
        <taxon>Nocardioides</taxon>
    </lineage>
</organism>
<dbReference type="InterPro" id="IPR028263">
    <property type="entry name" value="FliG_N"/>
</dbReference>
<keyword evidence="14" id="KW-1185">Reference proteome</keyword>